<sequence>MKKKDILLELSLPVVMAALGIFVLIKAESIKPKSAATFPRICAVLMLIGVAVTILQILVTKKKTTHFEGLRVEKALLLLLMILVYTILLPRIGYIIPTLLLCACIMLLLNYRKLPVIGLCSCIAVVVIFVLFKIILKVPLPMLFLDF</sequence>
<evidence type="ECO:0000313" key="4">
    <source>
        <dbReference type="Proteomes" id="UP001204562"/>
    </source>
</evidence>
<feature type="transmembrane region" description="Helical" evidence="1">
    <location>
        <begin position="7"/>
        <end position="25"/>
    </location>
</feature>
<evidence type="ECO:0000313" key="3">
    <source>
        <dbReference type="EMBL" id="MCQ4770777.1"/>
    </source>
</evidence>
<name>A0AAW5JLS7_9FIRM</name>
<gene>
    <name evidence="3" type="ORF">NE579_09905</name>
</gene>
<keyword evidence="1" id="KW-0472">Membrane</keyword>
<keyword evidence="1" id="KW-1133">Transmembrane helix</keyword>
<dbReference type="Proteomes" id="UP001204562">
    <property type="component" value="Unassembled WGS sequence"/>
</dbReference>
<organism evidence="3 4">
    <name type="scientific">Intestinimonas massiliensis</name>
    <name type="common">ex Afouda et al. 2020</name>
    <dbReference type="NCBI Taxonomy" id="1673721"/>
    <lineage>
        <taxon>Bacteria</taxon>
        <taxon>Bacillati</taxon>
        <taxon>Bacillota</taxon>
        <taxon>Clostridia</taxon>
        <taxon>Eubacteriales</taxon>
        <taxon>Intestinimonas</taxon>
    </lineage>
</organism>
<keyword evidence="1" id="KW-0812">Transmembrane</keyword>
<protein>
    <submittedName>
        <fullName evidence="3">Tripartite tricarboxylate transporter TctB family protein</fullName>
    </submittedName>
</protein>
<feature type="transmembrane region" description="Helical" evidence="1">
    <location>
        <begin position="116"/>
        <end position="136"/>
    </location>
</feature>
<evidence type="ECO:0000259" key="2">
    <source>
        <dbReference type="Pfam" id="PF07331"/>
    </source>
</evidence>
<dbReference type="InterPro" id="IPR009936">
    <property type="entry name" value="DUF1468"/>
</dbReference>
<feature type="transmembrane region" description="Helical" evidence="1">
    <location>
        <begin position="94"/>
        <end position="111"/>
    </location>
</feature>
<reference evidence="3" key="1">
    <citation type="submission" date="2022-06" db="EMBL/GenBank/DDBJ databases">
        <title>Isolation of gut microbiota from human fecal samples.</title>
        <authorList>
            <person name="Pamer E.G."/>
            <person name="Barat B."/>
            <person name="Waligurski E."/>
            <person name="Medina S."/>
            <person name="Paddock L."/>
            <person name="Mostad J."/>
        </authorList>
    </citation>
    <scope>NUCLEOTIDE SEQUENCE</scope>
    <source>
        <strain evidence="3">DFI.9.91</strain>
    </source>
</reference>
<accession>A0AAW5JLS7</accession>
<dbReference type="EMBL" id="JANFYS010000019">
    <property type="protein sequence ID" value="MCQ4770777.1"/>
    <property type="molecule type" value="Genomic_DNA"/>
</dbReference>
<feature type="domain" description="DUF1468" evidence="2">
    <location>
        <begin position="14"/>
        <end position="141"/>
    </location>
</feature>
<dbReference type="Pfam" id="PF07331">
    <property type="entry name" value="TctB"/>
    <property type="match status" value="1"/>
</dbReference>
<evidence type="ECO:0000256" key="1">
    <source>
        <dbReference type="SAM" id="Phobius"/>
    </source>
</evidence>
<feature type="transmembrane region" description="Helical" evidence="1">
    <location>
        <begin position="37"/>
        <end position="59"/>
    </location>
</feature>
<comment type="caution">
    <text evidence="3">The sequence shown here is derived from an EMBL/GenBank/DDBJ whole genome shotgun (WGS) entry which is preliminary data.</text>
</comment>
<dbReference type="RefSeq" id="WP_256304131.1">
    <property type="nucleotide sequence ID" value="NZ_JANFYS010000019.1"/>
</dbReference>
<dbReference type="AlphaFoldDB" id="A0AAW5JLS7"/>
<proteinExistence type="predicted"/>